<reference evidence="1 2" key="1">
    <citation type="submission" date="2014-04" db="EMBL/GenBank/DDBJ databases">
        <title>Evolutionary Origins and Diversification of the Mycorrhizal Mutualists.</title>
        <authorList>
            <consortium name="DOE Joint Genome Institute"/>
            <consortium name="Mycorrhizal Genomics Consortium"/>
            <person name="Kohler A."/>
            <person name="Kuo A."/>
            <person name="Nagy L.G."/>
            <person name="Floudas D."/>
            <person name="Copeland A."/>
            <person name="Barry K.W."/>
            <person name="Cichocki N."/>
            <person name="Veneault-Fourrey C."/>
            <person name="LaButti K."/>
            <person name="Lindquist E.A."/>
            <person name="Lipzen A."/>
            <person name="Lundell T."/>
            <person name="Morin E."/>
            <person name="Murat C."/>
            <person name="Riley R."/>
            <person name="Ohm R."/>
            <person name="Sun H."/>
            <person name="Tunlid A."/>
            <person name="Henrissat B."/>
            <person name="Grigoriev I.V."/>
            <person name="Hibbett D.S."/>
            <person name="Martin F."/>
        </authorList>
    </citation>
    <scope>NUCLEOTIDE SEQUENCE [LARGE SCALE GENOMIC DNA]</scope>
    <source>
        <strain evidence="1 2">Koide BX008</strain>
    </source>
</reference>
<keyword evidence="2" id="KW-1185">Reference proteome</keyword>
<dbReference type="EMBL" id="KN818256">
    <property type="protein sequence ID" value="KIL63660.1"/>
    <property type="molecule type" value="Genomic_DNA"/>
</dbReference>
<dbReference type="InParanoid" id="A0A0C2SKC9"/>
<accession>A0A0C2SKC9</accession>
<proteinExistence type="predicted"/>
<dbReference type="Proteomes" id="UP000054549">
    <property type="component" value="Unassembled WGS sequence"/>
</dbReference>
<dbReference type="AlphaFoldDB" id="A0A0C2SKC9"/>
<dbReference type="HOGENOM" id="CLU_2305347_0_0_1"/>
<name>A0A0C2SKC9_AMAMK</name>
<gene>
    <name evidence="1" type="ORF">M378DRAFT_164081</name>
</gene>
<organism evidence="1 2">
    <name type="scientific">Amanita muscaria (strain Koide BX008)</name>
    <dbReference type="NCBI Taxonomy" id="946122"/>
    <lineage>
        <taxon>Eukaryota</taxon>
        <taxon>Fungi</taxon>
        <taxon>Dikarya</taxon>
        <taxon>Basidiomycota</taxon>
        <taxon>Agaricomycotina</taxon>
        <taxon>Agaricomycetes</taxon>
        <taxon>Agaricomycetidae</taxon>
        <taxon>Agaricales</taxon>
        <taxon>Pluteineae</taxon>
        <taxon>Amanitaceae</taxon>
        <taxon>Amanita</taxon>
    </lineage>
</organism>
<evidence type="ECO:0000313" key="2">
    <source>
        <dbReference type="Proteomes" id="UP000054549"/>
    </source>
</evidence>
<sequence length="100" mass="11883">MSPWGQTGRPMHAIPERHACRHWSMRASAMWPPAMSLLHVHHCNYGVTSTKARYNRREKNRRHSRRTLIESFLSHRNSDSLTPPVKKERYILRVLQRKSL</sequence>
<evidence type="ECO:0000313" key="1">
    <source>
        <dbReference type="EMBL" id="KIL63660.1"/>
    </source>
</evidence>
<protein>
    <submittedName>
        <fullName evidence="1">Uncharacterized protein</fullName>
    </submittedName>
</protein>